<evidence type="ECO:0000313" key="1">
    <source>
        <dbReference type="EMBL" id="OBV39006.1"/>
    </source>
</evidence>
<reference evidence="1 2" key="1">
    <citation type="submission" date="2016-04" db="EMBL/GenBank/DDBJ databases">
        <title>Draft genome sequence of Janthinobacterium psychrotolerans sp. nov., isolated from freshwater sediments in Denmark.</title>
        <authorList>
            <person name="Gong X."/>
            <person name="Skrivergaard S."/>
            <person name="Korsgaard B.S."/>
            <person name="Schreiber L."/>
            <person name="Marshall I.P."/>
            <person name="Finster K."/>
            <person name="Schramm A."/>
        </authorList>
    </citation>
    <scope>NUCLEOTIDE SEQUENCE [LARGE SCALE GENOMIC DNA]</scope>
    <source>
        <strain evidence="1 2">S3-2</strain>
    </source>
</reference>
<dbReference type="Proteomes" id="UP000092713">
    <property type="component" value="Unassembled WGS sequence"/>
</dbReference>
<organism evidence="1 2">
    <name type="scientific">Janthinobacterium psychrotolerans</name>
    <dbReference type="NCBI Taxonomy" id="1747903"/>
    <lineage>
        <taxon>Bacteria</taxon>
        <taxon>Pseudomonadati</taxon>
        <taxon>Pseudomonadota</taxon>
        <taxon>Betaproteobacteria</taxon>
        <taxon>Burkholderiales</taxon>
        <taxon>Oxalobacteraceae</taxon>
        <taxon>Janthinobacterium</taxon>
    </lineage>
</organism>
<sequence>MNMAKLTVHGDDLTLASILEVLPTEPERQWRKGEPKGAGRIHLDSGFEVLVAQASQAQVLPSRIRSYLAECRSRGVSFSMPRIVAELQLQLAGDAGPATASAPLDLPLGDLAVFSDMGISLSLTTHP</sequence>
<dbReference type="EMBL" id="LOCQ01000055">
    <property type="protein sequence ID" value="OBV39006.1"/>
    <property type="molecule type" value="Genomic_DNA"/>
</dbReference>
<gene>
    <name evidence="1" type="ORF">ASR47_100866</name>
</gene>
<protein>
    <submittedName>
        <fullName evidence="1">Uncharacterized protein</fullName>
    </submittedName>
</protein>
<dbReference type="AlphaFoldDB" id="A0A1A7BZB4"/>
<keyword evidence="2" id="KW-1185">Reference proteome</keyword>
<proteinExistence type="predicted"/>
<evidence type="ECO:0000313" key="2">
    <source>
        <dbReference type="Proteomes" id="UP000092713"/>
    </source>
</evidence>
<name>A0A1A7BZB4_9BURK</name>
<comment type="caution">
    <text evidence="1">The sequence shown here is derived from an EMBL/GenBank/DDBJ whole genome shotgun (WGS) entry which is preliminary data.</text>
</comment>
<accession>A0A1A7BZB4</accession>